<feature type="non-terminal residue" evidence="1">
    <location>
        <position position="81"/>
    </location>
</feature>
<proteinExistence type="predicted"/>
<name>A0A383CWG8_9ZZZZ</name>
<dbReference type="EMBL" id="UINC01212395">
    <property type="protein sequence ID" value="SVE36706.1"/>
    <property type="molecule type" value="Genomic_DNA"/>
</dbReference>
<accession>A0A383CWG8</accession>
<dbReference type="AlphaFoldDB" id="A0A383CWG8"/>
<protein>
    <submittedName>
        <fullName evidence="1">Uncharacterized protein</fullName>
    </submittedName>
</protein>
<gene>
    <name evidence="1" type="ORF">METZ01_LOCUS489560</name>
</gene>
<evidence type="ECO:0000313" key="1">
    <source>
        <dbReference type="EMBL" id="SVE36706.1"/>
    </source>
</evidence>
<reference evidence="1" key="1">
    <citation type="submission" date="2018-05" db="EMBL/GenBank/DDBJ databases">
        <authorList>
            <person name="Lanie J.A."/>
            <person name="Ng W.-L."/>
            <person name="Kazmierczak K.M."/>
            <person name="Andrzejewski T.M."/>
            <person name="Davidsen T.M."/>
            <person name="Wayne K.J."/>
            <person name="Tettelin H."/>
            <person name="Glass J.I."/>
            <person name="Rusch D."/>
            <person name="Podicherti R."/>
            <person name="Tsui H.-C.T."/>
            <person name="Winkler M.E."/>
        </authorList>
    </citation>
    <scope>NUCLEOTIDE SEQUENCE</scope>
</reference>
<sequence>MAFTASVTEFGHTFAEAVVEVSEANLEYRLNDYGAPADPGGAGGDAPAPTTRLRINYKVYVDQAAKDAGGREILNEWDESD</sequence>
<organism evidence="1">
    <name type="scientific">marine metagenome</name>
    <dbReference type="NCBI Taxonomy" id="408172"/>
    <lineage>
        <taxon>unclassified sequences</taxon>
        <taxon>metagenomes</taxon>
        <taxon>ecological metagenomes</taxon>
    </lineage>
</organism>